<evidence type="ECO:0000313" key="1">
    <source>
        <dbReference type="EMBL" id="TPE57196.1"/>
    </source>
</evidence>
<dbReference type="RefSeq" id="WP_140781379.1">
    <property type="nucleotide sequence ID" value="NZ_VFSS01000007.1"/>
</dbReference>
<evidence type="ECO:0000313" key="2">
    <source>
        <dbReference type="Proteomes" id="UP000319776"/>
    </source>
</evidence>
<comment type="caution">
    <text evidence="1">The sequence shown here is derived from an EMBL/GenBank/DDBJ whole genome shotgun (WGS) entry which is preliminary data.</text>
</comment>
<reference evidence="1 2" key="1">
    <citation type="submission" date="2019-06" db="EMBL/GenBank/DDBJ databases">
        <title>Mycoplasma falconis type strain whole genome sequence.</title>
        <authorList>
            <person name="Spergser J."/>
        </authorList>
    </citation>
    <scope>NUCLEOTIDE SEQUENCE [LARGE SCALE GENOMIC DNA]</scope>
    <source>
        <strain evidence="1 2">ATCC 51372</strain>
    </source>
</reference>
<keyword evidence="1" id="KW-0378">Hydrolase</keyword>
<dbReference type="GO" id="GO:0032259">
    <property type="term" value="P:methylation"/>
    <property type="evidence" value="ECO:0007669"/>
    <property type="project" value="InterPro"/>
</dbReference>
<dbReference type="OrthoDB" id="95666at2"/>
<dbReference type="Gene3D" id="3.40.50.150">
    <property type="entry name" value="Vaccinia Virus protein VP39"/>
    <property type="match status" value="1"/>
</dbReference>
<dbReference type="SUPFAM" id="SSF53335">
    <property type="entry name" value="S-adenosyl-L-methionine-dependent methyltransferases"/>
    <property type="match status" value="1"/>
</dbReference>
<protein>
    <submittedName>
        <fullName evidence="1">Restriction endonuclease subunit M</fullName>
    </submittedName>
</protein>
<dbReference type="InterPro" id="IPR029063">
    <property type="entry name" value="SAM-dependent_MTases_sf"/>
</dbReference>
<dbReference type="InterPro" id="IPR002052">
    <property type="entry name" value="DNA_methylase_N6_adenine_CS"/>
</dbReference>
<name>A0A501X9P1_9BACT</name>
<dbReference type="GO" id="GO:0004519">
    <property type="term" value="F:endonuclease activity"/>
    <property type="evidence" value="ECO:0007669"/>
    <property type="project" value="UniProtKB-KW"/>
</dbReference>
<keyword evidence="1" id="KW-0540">Nuclease</keyword>
<accession>A0A501X9P1</accession>
<dbReference type="PROSITE" id="PS00092">
    <property type="entry name" value="N6_MTASE"/>
    <property type="match status" value="1"/>
</dbReference>
<dbReference type="Proteomes" id="UP000319776">
    <property type="component" value="Unassembled WGS sequence"/>
</dbReference>
<sequence length="359" mass="42181">MLINYDKKEVFKLLKKEFLNKKYSLKDICLELNIHLGTIKRWIELEEVPPQYFIDLNKLTNFKYRLNVNKEEHFKIYDQFFTNHETAKLLISKTLDFIANNYDLNLDDYTFIDPCAGDGSFYKNFPKQYKKIGLDIDPKIKEIKKQDFLDFKPKTNKNIIISNPPFGLRGQKALKFINHSAKFCDFVCFILPPLFNSNGKGSPMLRVDKQLSLVAEFDVKNDFYYPDSKPVEVNSIFQIWTKLKSDKVIPFKIENKRSEWIKVYALSNGKKPSQKRNVKMIENCDFYLPSTCFEGMQIYDSFYKLPNKRGYGVVILKDKNKILKVAKEIDWEKVSFKSTNGAVNLRTQLIINAIEEKVK</sequence>
<proteinExistence type="predicted"/>
<dbReference type="AlphaFoldDB" id="A0A501X9P1"/>
<organism evidence="1 2">
    <name type="scientific">[Mycoplasma] falconis</name>
    <dbReference type="NCBI Taxonomy" id="92403"/>
    <lineage>
        <taxon>Bacteria</taxon>
        <taxon>Bacillati</taxon>
        <taxon>Mycoplasmatota</taxon>
        <taxon>Mycoplasmoidales</taxon>
        <taxon>Metamycoplasmataceae</taxon>
        <taxon>Metamycoplasma</taxon>
    </lineage>
</organism>
<keyword evidence="2" id="KW-1185">Reference proteome</keyword>
<gene>
    <name evidence="1" type="ORF">FJO69_02165</name>
</gene>
<keyword evidence="1" id="KW-0255">Endonuclease</keyword>
<dbReference type="GO" id="GO:0003676">
    <property type="term" value="F:nucleic acid binding"/>
    <property type="evidence" value="ECO:0007669"/>
    <property type="project" value="InterPro"/>
</dbReference>
<dbReference type="EMBL" id="VFSS01000007">
    <property type="protein sequence ID" value="TPE57196.1"/>
    <property type="molecule type" value="Genomic_DNA"/>
</dbReference>
<dbReference type="GO" id="GO:0008168">
    <property type="term" value="F:methyltransferase activity"/>
    <property type="evidence" value="ECO:0007669"/>
    <property type="project" value="InterPro"/>
</dbReference>